<accession>X0YVC8</accession>
<feature type="transmembrane region" description="Helical" evidence="1">
    <location>
        <begin position="20"/>
        <end position="37"/>
    </location>
</feature>
<comment type="caution">
    <text evidence="2">The sequence shown here is derived from an EMBL/GenBank/DDBJ whole genome shotgun (WGS) entry which is preliminary data.</text>
</comment>
<keyword evidence="1" id="KW-0812">Transmembrane</keyword>
<keyword evidence="1" id="KW-0472">Membrane</keyword>
<feature type="non-terminal residue" evidence="2">
    <location>
        <position position="1"/>
    </location>
</feature>
<dbReference type="EMBL" id="BARS01046195">
    <property type="protein sequence ID" value="GAG40561.1"/>
    <property type="molecule type" value="Genomic_DNA"/>
</dbReference>
<feature type="transmembrane region" description="Helical" evidence="1">
    <location>
        <begin position="75"/>
        <end position="97"/>
    </location>
</feature>
<dbReference type="AlphaFoldDB" id="X0YVC8"/>
<proteinExistence type="predicted"/>
<evidence type="ECO:0000313" key="2">
    <source>
        <dbReference type="EMBL" id="GAG40561.1"/>
    </source>
</evidence>
<gene>
    <name evidence="2" type="ORF">S01H1_69558</name>
</gene>
<feature type="transmembrane region" description="Helical" evidence="1">
    <location>
        <begin position="49"/>
        <end position="69"/>
    </location>
</feature>
<reference evidence="2" key="1">
    <citation type="journal article" date="2014" name="Front. Microbiol.">
        <title>High frequency of phylogenetically diverse reductive dehalogenase-homologous genes in deep subseafloor sedimentary metagenomes.</title>
        <authorList>
            <person name="Kawai M."/>
            <person name="Futagami T."/>
            <person name="Toyoda A."/>
            <person name="Takaki Y."/>
            <person name="Nishi S."/>
            <person name="Hori S."/>
            <person name="Arai W."/>
            <person name="Tsubouchi T."/>
            <person name="Morono Y."/>
            <person name="Uchiyama I."/>
            <person name="Ito T."/>
            <person name="Fujiyama A."/>
            <person name="Inagaki F."/>
            <person name="Takami H."/>
        </authorList>
    </citation>
    <scope>NUCLEOTIDE SEQUENCE</scope>
    <source>
        <strain evidence="2">Expedition CK06-06</strain>
    </source>
</reference>
<keyword evidence="1" id="KW-1133">Transmembrane helix</keyword>
<evidence type="ECO:0000256" key="1">
    <source>
        <dbReference type="SAM" id="Phobius"/>
    </source>
</evidence>
<sequence>GLNSPFTGLSENLVRLARSGLWFALLRPGVSALQSWLRGIVLHSRRTRSVTEATLIYFILLAGILWVGIEWSRYSGVHVGLVAMTAGELAAAGWLAWRSRQARRALEVRDAA</sequence>
<name>X0YVC8_9ZZZZ</name>
<protein>
    <submittedName>
        <fullName evidence="2">Uncharacterized protein</fullName>
    </submittedName>
</protein>
<organism evidence="2">
    <name type="scientific">marine sediment metagenome</name>
    <dbReference type="NCBI Taxonomy" id="412755"/>
    <lineage>
        <taxon>unclassified sequences</taxon>
        <taxon>metagenomes</taxon>
        <taxon>ecological metagenomes</taxon>
    </lineage>
</organism>